<dbReference type="InterPro" id="IPR010982">
    <property type="entry name" value="Lambda_DNA-bd_dom_sf"/>
</dbReference>
<gene>
    <name evidence="8" type="ORF">B0O44_103521</name>
</gene>
<dbReference type="PANTHER" id="PTHR46797">
    <property type="entry name" value="HTH-TYPE TRANSCRIPTIONAL REGULATOR"/>
    <property type="match status" value="1"/>
</dbReference>
<comment type="subcellular location">
    <subcellularLocation>
        <location evidence="1">Membrane</location>
        <topology evidence="1">Multi-pass membrane protein</topology>
    </subcellularLocation>
</comment>
<keyword evidence="3 6" id="KW-1133">Transmembrane helix</keyword>
<dbReference type="CDD" id="cd00093">
    <property type="entry name" value="HTH_XRE"/>
    <property type="match status" value="1"/>
</dbReference>
<dbReference type="InterPro" id="IPR001387">
    <property type="entry name" value="Cro/C1-type_HTH"/>
</dbReference>
<proteinExistence type="predicted"/>
<evidence type="ECO:0000313" key="8">
    <source>
        <dbReference type="EMBL" id="PYF75074.1"/>
    </source>
</evidence>
<accession>A0A318UF71</accession>
<organism evidence="8 9">
    <name type="scientific">Pedobacter nutrimenti</name>
    <dbReference type="NCBI Taxonomy" id="1241337"/>
    <lineage>
        <taxon>Bacteria</taxon>
        <taxon>Pseudomonadati</taxon>
        <taxon>Bacteroidota</taxon>
        <taxon>Sphingobacteriia</taxon>
        <taxon>Sphingobacteriales</taxon>
        <taxon>Sphingobacteriaceae</taxon>
        <taxon>Pedobacter</taxon>
    </lineage>
</organism>
<protein>
    <submittedName>
        <fullName evidence="8">Putative Tic20 family protein</fullName>
    </submittedName>
</protein>
<feature type="transmembrane region" description="Helical" evidence="6">
    <location>
        <begin position="82"/>
        <end position="107"/>
    </location>
</feature>
<evidence type="ECO:0000256" key="6">
    <source>
        <dbReference type="SAM" id="Phobius"/>
    </source>
</evidence>
<dbReference type="Pfam" id="PF01381">
    <property type="entry name" value="HTH_3"/>
    <property type="match status" value="1"/>
</dbReference>
<evidence type="ECO:0000259" key="7">
    <source>
        <dbReference type="PROSITE" id="PS50943"/>
    </source>
</evidence>
<keyword evidence="9" id="KW-1185">Reference proteome</keyword>
<evidence type="ECO:0000256" key="3">
    <source>
        <dbReference type="ARBA" id="ARBA00022989"/>
    </source>
</evidence>
<dbReference type="InterPro" id="IPR050807">
    <property type="entry name" value="TransReg_Diox_bact_type"/>
</dbReference>
<evidence type="ECO:0000256" key="1">
    <source>
        <dbReference type="ARBA" id="ARBA00004141"/>
    </source>
</evidence>
<dbReference type="Pfam" id="PF09685">
    <property type="entry name" value="MamF_MmsF"/>
    <property type="match status" value="1"/>
</dbReference>
<dbReference type="AlphaFoldDB" id="A0A318UF71"/>
<dbReference type="PROSITE" id="PS50943">
    <property type="entry name" value="HTH_CROC1"/>
    <property type="match status" value="1"/>
</dbReference>
<keyword evidence="4" id="KW-0238">DNA-binding</keyword>
<evidence type="ECO:0000256" key="5">
    <source>
        <dbReference type="ARBA" id="ARBA00023136"/>
    </source>
</evidence>
<keyword evidence="5 6" id="KW-0472">Membrane</keyword>
<dbReference type="GO" id="GO:0005829">
    <property type="term" value="C:cytosol"/>
    <property type="evidence" value="ECO:0007669"/>
    <property type="project" value="TreeGrafter"/>
</dbReference>
<keyword evidence="2 6" id="KW-0812">Transmembrane</keyword>
<reference evidence="8 9" key="1">
    <citation type="submission" date="2018-06" db="EMBL/GenBank/DDBJ databases">
        <title>Genomic Encyclopedia of Archaeal and Bacterial Type Strains, Phase II (KMG-II): from individual species to whole genera.</title>
        <authorList>
            <person name="Goeker M."/>
        </authorList>
    </citation>
    <scope>NUCLEOTIDE SEQUENCE [LARGE SCALE GENOMIC DNA]</scope>
    <source>
        <strain evidence="8 9">DSM 27372</strain>
    </source>
</reference>
<dbReference type="Proteomes" id="UP000248198">
    <property type="component" value="Unassembled WGS sequence"/>
</dbReference>
<dbReference type="OrthoDB" id="1357763at2"/>
<dbReference type="EMBL" id="QKLU01000003">
    <property type="protein sequence ID" value="PYF75074.1"/>
    <property type="molecule type" value="Genomic_DNA"/>
</dbReference>
<evidence type="ECO:0000313" key="9">
    <source>
        <dbReference type="Proteomes" id="UP000248198"/>
    </source>
</evidence>
<dbReference type="GO" id="GO:0003677">
    <property type="term" value="F:DNA binding"/>
    <property type="evidence" value="ECO:0007669"/>
    <property type="project" value="UniProtKB-KW"/>
</dbReference>
<dbReference type="RefSeq" id="WP_110830088.1">
    <property type="nucleotide sequence ID" value="NZ_QKLU01000003.1"/>
</dbReference>
<dbReference type="InterPro" id="IPR019109">
    <property type="entry name" value="MamF_MmsF"/>
</dbReference>
<comment type="caution">
    <text evidence="8">The sequence shown here is derived from an EMBL/GenBank/DDBJ whole genome shotgun (WGS) entry which is preliminary data.</text>
</comment>
<name>A0A318UF71_9SPHI</name>
<evidence type="ECO:0000256" key="4">
    <source>
        <dbReference type="ARBA" id="ARBA00023125"/>
    </source>
</evidence>
<feature type="domain" description="HTH cro/C1-type" evidence="7">
    <location>
        <begin position="6"/>
        <end position="60"/>
    </location>
</feature>
<dbReference type="GO" id="GO:0003700">
    <property type="term" value="F:DNA-binding transcription factor activity"/>
    <property type="evidence" value="ECO:0007669"/>
    <property type="project" value="TreeGrafter"/>
</dbReference>
<evidence type="ECO:0000256" key="2">
    <source>
        <dbReference type="ARBA" id="ARBA00022692"/>
    </source>
</evidence>
<dbReference type="SUPFAM" id="SSF47413">
    <property type="entry name" value="lambda repressor-like DNA-binding domains"/>
    <property type="match status" value="1"/>
</dbReference>
<dbReference type="PANTHER" id="PTHR46797:SF1">
    <property type="entry name" value="METHYLPHOSPHONATE SYNTHASE"/>
    <property type="match status" value="1"/>
</dbReference>
<dbReference type="Gene3D" id="1.10.260.40">
    <property type="entry name" value="lambda repressor-like DNA-binding domains"/>
    <property type="match status" value="1"/>
</dbReference>
<feature type="transmembrane region" description="Helical" evidence="6">
    <location>
        <begin position="150"/>
        <end position="167"/>
    </location>
</feature>
<sequence length="186" mass="21144">MPSSKLAVYRRKKGLTQEQLAELSGVTTRTIQRIEKGAVVPHIQTLKMLASCLDVETELLMDAPEGNSDPKEKTKPSSVIPLFHLLALIGLGLPILNIILPFVLWLLKKDENPDSDLQAKQVLNFHLTMTILFFPSIVLMIYYFPVGFPLTVLIYAFMVLMTLINLFRSVNLQQVKYPFSYTFFKI</sequence>
<feature type="transmembrane region" description="Helical" evidence="6">
    <location>
        <begin position="127"/>
        <end position="144"/>
    </location>
</feature>
<dbReference type="SMART" id="SM00530">
    <property type="entry name" value="HTH_XRE"/>
    <property type="match status" value="1"/>
</dbReference>